<gene>
    <name evidence="2" type="ORF">Z520_03981</name>
</gene>
<protein>
    <submittedName>
        <fullName evidence="2">Uncharacterized protein</fullName>
    </submittedName>
</protein>
<organism evidence="2 3">
    <name type="scientific">Fonsecaea multimorphosa CBS 102226</name>
    <dbReference type="NCBI Taxonomy" id="1442371"/>
    <lineage>
        <taxon>Eukaryota</taxon>
        <taxon>Fungi</taxon>
        <taxon>Dikarya</taxon>
        <taxon>Ascomycota</taxon>
        <taxon>Pezizomycotina</taxon>
        <taxon>Eurotiomycetes</taxon>
        <taxon>Chaetothyriomycetidae</taxon>
        <taxon>Chaetothyriales</taxon>
        <taxon>Herpotrichiellaceae</taxon>
        <taxon>Fonsecaea</taxon>
    </lineage>
</organism>
<evidence type="ECO:0000256" key="1">
    <source>
        <dbReference type="SAM" id="MobiDB-lite"/>
    </source>
</evidence>
<dbReference type="VEuPathDB" id="FungiDB:Z520_03981"/>
<sequence length="125" mass="14964">MAHPSWERYVQRMKELEKNPPPSDGKAPAEPLPATFAGANEWDKMLYTWKINGAKHKEIHEEYERLSGRPIDRDDMILRFLRLMEQFAASGELRLPVEWLEKYPEDYKYQLIAEQKRDQMEKEKK</sequence>
<name>A0A0D2HEI0_9EURO</name>
<dbReference type="STRING" id="1442371.A0A0D2HEI0"/>
<feature type="compositionally biased region" description="Basic and acidic residues" evidence="1">
    <location>
        <begin position="1"/>
        <end position="18"/>
    </location>
</feature>
<dbReference type="EMBL" id="KN848067">
    <property type="protein sequence ID" value="KIY00296.1"/>
    <property type="molecule type" value="Genomic_DNA"/>
</dbReference>
<evidence type="ECO:0000313" key="3">
    <source>
        <dbReference type="Proteomes" id="UP000053411"/>
    </source>
</evidence>
<accession>A0A0D2HEI0</accession>
<evidence type="ECO:0000313" key="2">
    <source>
        <dbReference type="EMBL" id="KIY00296.1"/>
    </source>
</evidence>
<dbReference type="OrthoDB" id="4119398at2759"/>
<feature type="region of interest" description="Disordered" evidence="1">
    <location>
        <begin position="1"/>
        <end position="34"/>
    </location>
</feature>
<dbReference type="GeneID" id="27709727"/>
<reference evidence="2 3" key="1">
    <citation type="submission" date="2015-01" db="EMBL/GenBank/DDBJ databases">
        <title>The Genome Sequence of Fonsecaea multimorphosa CBS 102226.</title>
        <authorList>
            <consortium name="The Broad Institute Genomics Platform"/>
            <person name="Cuomo C."/>
            <person name="de Hoog S."/>
            <person name="Gorbushina A."/>
            <person name="Stielow B."/>
            <person name="Teixiera M."/>
            <person name="Abouelleil A."/>
            <person name="Chapman S.B."/>
            <person name="Priest M."/>
            <person name="Young S.K."/>
            <person name="Wortman J."/>
            <person name="Nusbaum C."/>
            <person name="Birren B."/>
        </authorList>
    </citation>
    <scope>NUCLEOTIDE SEQUENCE [LARGE SCALE GENOMIC DNA]</scope>
    <source>
        <strain evidence="2 3">CBS 102226</strain>
    </source>
</reference>
<dbReference type="AlphaFoldDB" id="A0A0D2HEI0"/>
<keyword evidence="3" id="KW-1185">Reference proteome</keyword>
<proteinExistence type="predicted"/>
<dbReference type="Proteomes" id="UP000053411">
    <property type="component" value="Unassembled WGS sequence"/>
</dbReference>
<dbReference type="RefSeq" id="XP_016634418.1">
    <property type="nucleotide sequence ID" value="XM_016774491.1"/>
</dbReference>